<feature type="non-terminal residue" evidence="3">
    <location>
        <position position="75"/>
    </location>
</feature>
<evidence type="ECO:0000313" key="3">
    <source>
        <dbReference type="EMBL" id="VAW75522.1"/>
    </source>
</evidence>
<dbReference type="InterPro" id="IPR032783">
    <property type="entry name" value="AraC_lig"/>
</dbReference>
<sequence length="75" mass="8323">MDILSDILRTLKLRGTVYFHASFHAPWGMNIPAGQFANFHIVTNGICWLDVDDGNPPLEMRQGDVAIFPRGGSHS</sequence>
<gene>
    <name evidence="3" type="ORF">MNBD_GAMMA13-1227</name>
</gene>
<dbReference type="SUPFAM" id="SSF51182">
    <property type="entry name" value="RmlC-like cupins"/>
    <property type="match status" value="1"/>
</dbReference>
<evidence type="ECO:0000259" key="2">
    <source>
        <dbReference type="Pfam" id="PF12852"/>
    </source>
</evidence>
<accession>A0A3B0YJQ1</accession>
<keyword evidence="1" id="KW-0238">DNA-binding</keyword>
<protein>
    <recommendedName>
        <fullName evidence="2">AraC-type transcription regulator ligand-binding domain-containing protein</fullName>
    </recommendedName>
</protein>
<dbReference type="AlphaFoldDB" id="A0A3B0YJQ1"/>
<evidence type="ECO:0000256" key="1">
    <source>
        <dbReference type="ARBA" id="ARBA00023125"/>
    </source>
</evidence>
<name>A0A3B0YJQ1_9ZZZZ</name>
<dbReference type="InterPro" id="IPR011051">
    <property type="entry name" value="RmlC_Cupin_sf"/>
</dbReference>
<feature type="domain" description="AraC-type transcription regulator ligand-binding" evidence="2">
    <location>
        <begin position="2"/>
        <end position="74"/>
    </location>
</feature>
<dbReference type="GO" id="GO:0003677">
    <property type="term" value="F:DNA binding"/>
    <property type="evidence" value="ECO:0007669"/>
    <property type="project" value="UniProtKB-KW"/>
</dbReference>
<dbReference type="EMBL" id="UOFK01000081">
    <property type="protein sequence ID" value="VAW75522.1"/>
    <property type="molecule type" value="Genomic_DNA"/>
</dbReference>
<organism evidence="3">
    <name type="scientific">hydrothermal vent metagenome</name>
    <dbReference type="NCBI Taxonomy" id="652676"/>
    <lineage>
        <taxon>unclassified sequences</taxon>
        <taxon>metagenomes</taxon>
        <taxon>ecological metagenomes</taxon>
    </lineage>
</organism>
<dbReference type="Pfam" id="PF12852">
    <property type="entry name" value="Cupin_6"/>
    <property type="match status" value="1"/>
</dbReference>
<proteinExistence type="predicted"/>
<reference evidence="3" key="1">
    <citation type="submission" date="2018-06" db="EMBL/GenBank/DDBJ databases">
        <authorList>
            <person name="Zhirakovskaya E."/>
        </authorList>
    </citation>
    <scope>NUCLEOTIDE SEQUENCE</scope>
</reference>